<comment type="catalytic activity">
    <reaction evidence="1 11">
        <text>5-dehydro-4-deoxy-D-glucuronate = 3-deoxy-D-glycero-2,5-hexodiulosonate</text>
        <dbReference type="Rhea" id="RHEA:23896"/>
        <dbReference type="ChEBI" id="CHEBI:17117"/>
        <dbReference type="ChEBI" id="CHEBI:29071"/>
        <dbReference type="EC" id="5.3.1.17"/>
    </reaction>
</comment>
<evidence type="ECO:0000256" key="6">
    <source>
        <dbReference type="ARBA" id="ARBA00022833"/>
    </source>
</evidence>
<comment type="pathway">
    <text evidence="2 11">Glycan metabolism; pectin degradation; 2-dehydro-3-deoxy-D-gluconate from pectin: step 4/5.</text>
</comment>
<dbReference type="EMBL" id="ATFT01000026">
    <property type="protein sequence ID" value="EPI73432.1"/>
    <property type="molecule type" value="Genomic_DNA"/>
</dbReference>
<evidence type="ECO:0000256" key="2">
    <source>
        <dbReference type="ARBA" id="ARBA00005148"/>
    </source>
</evidence>
<dbReference type="InterPro" id="IPR027449">
    <property type="entry name" value="KduI_N"/>
</dbReference>
<dbReference type="PANTHER" id="PTHR38461">
    <property type="entry name" value="4-DEOXY-L-THREO-5-HEXOSULOSE-URONATE KETOL-ISOMERASE"/>
    <property type="match status" value="1"/>
</dbReference>
<dbReference type="Gene3D" id="2.60.120.10">
    <property type="entry name" value="Jelly Rolls"/>
    <property type="match status" value="1"/>
</dbReference>
<reference evidence="12 13" key="1">
    <citation type="submission" date="2013-04" db="EMBL/GenBank/DDBJ databases">
        <authorList>
            <person name="McClelland M."/>
            <person name="Porwollik S."/>
            <person name="Desai P."/>
            <person name="Cheng P."/>
            <person name="Wollam A."/>
            <person name="Pepin K."/>
            <person name="Palsikar V.B."/>
            <person name="Fulton L."/>
            <person name="Fulton R."/>
            <person name="Delehaunty K."/>
            <person name="Fronick C."/>
            <person name="Godfrey J."/>
            <person name="Waligorski J."/>
            <person name="Appelbaum E."/>
            <person name="Tomlinson C."/>
            <person name="Warren W."/>
            <person name="Sodergren E."/>
            <person name="Weinstock G."/>
            <person name="Wilson R.K."/>
        </authorList>
    </citation>
    <scope>NUCLEOTIDE SEQUENCE [LARGE SCALE GENOMIC DNA]</scope>
    <source>
        <strain evidence="12 13">2009K0958</strain>
    </source>
</reference>
<dbReference type="Proteomes" id="UP000014535">
    <property type="component" value="Unassembled WGS sequence"/>
</dbReference>
<dbReference type="GO" id="GO:0019698">
    <property type="term" value="P:D-galacturonate catabolic process"/>
    <property type="evidence" value="ECO:0007669"/>
    <property type="project" value="TreeGrafter"/>
</dbReference>
<dbReference type="Gene3D" id="2.60.120.520">
    <property type="entry name" value="pectin degrading enzyme 5-keto 4- deoxyuronate isomerase, domain 1"/>
    <property type="match status" value="1"/>
</dbReference>
<proteinExistence type="inferred from homology"/>
<evidence type="ECO:0000256" key="4">
    <source>
        <dbReference type="ARBA" id="ARBA00012547"/>
    </source>
</evidence>
<dbReference type="EC" id="5.3.1.17" evidence="4 11"/>
<comment type="similarity">
    <text evidence="3 11">Belongs to the KduI family.</text>
</comment>
<comment type="function">
    <text evidence="11">Catalyzes the isomerization of 5-dehydro-4-deoxy-D-glucuronate to 3-deoxy-D-glycero-2,5-hexodiulosonate.</text>
</comment>
<organism evidence="12 13">
    <name type="scientific">Salmonella enteritidis (strain 2009K0958)</name>
    <dbReference type="NCBI Taxonomy" id="1192586"/>
    <lineage>
        <taxon>Bacteria</taxon>
        <taxon>Pseudomonadati</taxon>
        <taxon>Pseudomonadota</taxon>
        <taxon>Gammaproteobacteria</taxon>
        <taxon>Enterobacterales</taxon>
        <taxon>Enterobacteriaceae</taxon>
        <taxon>Salmonella</taxon>
    </lineage>
</organism>
<dbReference type="InterPro" id="IPR011051">
    <property type="entry name" value="RmlC_Cupin_sf"/>
</dbReference>
<feature type="binding site" evidence="11">
    <location>
        <position position="299"/>
    </location>
    <ligand>
        <name>Zn(2+)</name>
        <dbReference type="ChEBI" id="CHEBI:29105"/>
    </ligand>
</feature>
<evidence type="ECO:0000313" key="12">
    <source>
        <dbReference type="EMBL" id="EPI73432.1"/>
    </source>
</evidence>
<keyword evidence="5 11" id="KW-0479">Metal-binding</keyword>
<dbReference type="HAMAP" id="MF_00687">
    <property type="entry name" value="KduI"/>
    <property type="match status" value="1"/>
</dbReference>
<dbReference type="GO" id="GO:0045490">
    <property type="term" value="P:pectin catabolic process"/>
    <property type="evidence" value="ECO:0007669"/>
    <property type="project" value="UniProtKB-UniRule"/>
</dbReference>
<evidence type="ECO:0000256" key="9">
    <source>
        <dbReference type="ARBA" id="ARBA00075757"/>
    </source>
</evidence>
<dbReference type="InterPro" id="IPR021120">
    <property type="entry name" value="KduI/IolB_isomerase"/>
</dbReference>
<comment type="cofactor">
    <cofactor evidence="11">
        <name>Zn(2+)</name>
        <dbReference type="ChEBI" id="CHEBI:29105"/>
    </cofactor>
    <text evidence="11">Binds 1 zinc ion per subunit.</text>
</comment>
<feature type="binding site" evidence="11">
    <location>
        <position position="257"/>
    </location>
    <ligand>
        <name>Zn(2+)</name>
        <dbReference type="ChEBI" id="CHEBI:29105"/>
    </ligand>
</feature>
<dbReference type="InterPro" id="IPR014710">
    <property type="entry name" value="RmlC-like_jellyroll"/>
</dbReference>
<dbReference type="GO" id="GO:0008697">
    <property type="term" value="F:4-deoxy-L-threo-5-hexosulose-uronate ketol-isomerase activity"/>
    <property type="evidence" value="ECO:0007669"/>
    <property type="project" value="UniProtKB-UniRule"/>
</dbReference>
<name>A0A656IH52_SALE2</name>
<accession>A0A656IH52</accession>
<sequence>MIATAVLKITNHINETLFYLLLKTFIQATMMPLNKSKQCFEFYAIAIDLSLEGKVDVRQSIHSEHAKTLDTQALRREFLIENIFVADEYTMVYSHIDRIIVGGIMPVSHSVEIGGEVGKQLGVSRLLDRRELGVINIGGAGAIIVDGQRHDIGHRDALYIGKGAKELVFVSNEASRPAKFYYNCAPAHTAYPTKKVSPADVAPVTLGDNLTSNRRTINKYFVPDVLETCQLSMGLTELAPGNLWNTMPCHTHERRMEVYLYFNMEEDSCVFHMMGQPQETRHIVMRNEQAVISPSWSIHSGVGTKAYTFIWGMVGENQVFDDMDHVAVQDLR</sequence>
<evidence type="ECO:0000256" key="8">
    <source>
        <dbReference type="ARBA" id="ARBA00072092"/>
    </source>
</evidence>
<keyword evidence="7 11" id="KW-0413">Isomerase</keyword>
<dbReference type="Pfam" id="PF04962">
    <property type="entry name" value="KduI"/>
    <property type="match status" value="1"/>
</dbReference>
<gene>
    <name evidence="11" type="primary">kduI</name>
    <name evidence="12" type="ORF">A673_01479</name>
</gene>
<evidence type="ECO:0000313" key="13">
    <source>
        <dbReference type="Proteomes" id="UP000014535"/>
    </source>
</evidence>
<dbReference type="InterPro" id="IPR007045">
    <property type="entry name" value="KduI"/>
</dbReference>
<protein>
    <recommendedName>
        <fullName evidence="8 11">4-deoxy-L-threo-5-hexosulose-uronate ketol-isomerase</fullName>
        <ecNumber evidence="4 11">5.3.1.17</ecNumber>
    </recommendedName>
    <alternativeName>
        <fullName evidence="10 11">5-keto-4-deoxyuronate isomerase</fullName>
    </alternativeName>
    <alternativeName>
        <fullName evidence="9 11">DKI isomerase</fullName>
    </alternativeName>
</protein>
<evidence type="ECO:0000256" key="10">
    <source>
        <dbReference type="ARBA" id="ARBA00079634"/>
    </source>
</evidence>
<evidence type="ECO:0000256" key="11">
    <source>
        <dbReference type="HAMAP-Rule" id="MF_00687"/>
    </source>
</evidence>
<dbReference type="AlphaFoldDB" id="A0A656IH52"/>
<dbReference type="GO" id="GO:0008270">
    <property type="term" value="F:zinc ion binding"/>
    <property type="evidence" value="ECO:0007669"/>
    <property type="project" value="UniProtKB-UniRule"/>
</dbReference>
<dbReference type="SUPFAM" id="SSF51182">
    <property type="entry name" value="RmlC-like cupins"/>
    <property type="match status" value="1"/>
</dbReference>
<dbReference type="CDD" id="cd20294">
    <property type="entry name" value="cupin_KduI_N"/>
    <property type="match status" value="1"/>
</dbReference>
<evidence type="ECO:0000256" key="3">
    <source>
        <dbReference type="ARBA" id="ARBA00008086"/>
    </source>
</evidence>
<dbReference type="GO" id="GO:0042840">
    <property type="term" value="P:D-glucuronate catabolic process"/>
    <property type="evidence" value="ECO:0007669"/>
    <property type="project" value="TreeGrafter"/>
</dbReference>
<dbReference type="PANTHER" id="PTHR38461:SF1">
    <property type="entry name" value="4-DEOXY-L-THREO-5-HEXOSULOSE-URONATE KETOL-ISOMERASE"/>
    <property type="match status" value="1"/>
</dbReference>
<evidence type="ECO:0000256" key="5">
    <source>
        <dbReference type="ARBA" id="ARBA00022723"/>
    </source>
</evidence>
<evidence type="ECO:0000256" key="7">
    <source>
        <dbReference type="ARBA" id="ARBA00023235"/>
    </source>
</evidence>
<feature type="binding site" evidence="11">
    <location>
        <position position="252"/>
    </location>
    <ligand>
        <name>Zn(2+)</name>
        <dbReference type="ChEBI" id="CHEBI:29105"/>
    </ligand>
</feature>
<dbReference type="FunFam" id="2.60.120.10:FF:000018">
    <property type="entry name" value="4-deoxy-L-threo-5-hexosulose-uronate ketol-isomerase"/>
    <property type="match status" value="1"/>
</dbReference>
<comment type="caution">
    <text evidence="12">The sequence shown here is derived from an EMBL/GenBank/DDBJ whole genome shotgun (WGS) entry which is preliminary data.</text>
</comment>
<keyword evidence="6 11" id="KW-0862">Zinc</keyword>
<feature type="binding site" evidence="11">
    <location>
        <position position="250"/>
    </location>
    <ligand>
        <name>Zn(2+)</name>
        <dbReference type="ChEBI" id="CHEBI:29105"/>
    </ligand>
</feature>
<dbReference type="NCBIfam" id="NF002091">
    <property type="entry name" value="PRK00924.1"/>
    <property type="match status" value="1"/>
</dbReference>
<dbReference type="UniPathway" id="UPA00545">
    <property type="reaction ID" value="UER00826"/>
</dbReference>
<evidence type="ECO:0000256" key="1">
    <source>
        <dbReference type="ARBA" id="ARBA00000552"/>
    </source>
</evidence>
<dbReference type="FunFam" id="2.60.120.520:FF:000001">
    <property type="entry name" value="4-deoxy-L-threo-5-hexosulose-uronate ketol-isomerase"/>
    <property type="match status" value="1"/>
</dbReference>
<dbReference type="CDD" id="cd20491">
    <property type="entry name" value="cupin_KduI_C"/>
    <property type="match status" value="1"/>
</dbReference>